<sequence length="92" mass="10334">MDKAQADGYINKGAAFFSDGDISQAIKNFLKALEYNSNSIEASFNLGFCYQIQNNYQQAIFYFRKTLKLKPQDQEAANNLAMSLANYGAIML</sequence>
<keyword evidence="1" id="KW-0802">TPR repeat</keyword>
<feature type="repeat" description="TPR" evidence="1">
    <location>
        <begin position="40"/>
        <end position="73"/>
    </location>
</feature>
<proteinExistence type="predicted"/>
<dbReference type="PROSITE" id="PS50005">
    <property type="entry name" value="TPR"/>
    <property type="match status" value="2"/>
</dbReference>
<protein>
    <submittedName>
        <fullName evidence="2">Uncharacterized protein</fullName>
    </submittedName>
</protein>
<dbReference type="InterPro" id="IPR019734">
    <property type="entry name" value="TPR_rpt"/>
</dbReference>
<dbReference type="InterPro" id="IPR011990">
    <property type="entry name" value="TPR-like_helical_dom_sf"/>
</dbReference>
<dbReference type="SMART" id="SM00028">
    <property type="entry name" value="TPR"/>
    <property type="match status" value="2"/>
</dbReference>
<dbReference type="Pfam" id="PF00515">
    <property type="entry name" value="TPR_1"/>
    <property type="match status" value="2"/>
</dbReference>
<dbReference type="SUPFAM" id="SSF48452">
    <property type="entry name" value="TPR-like"/>
    <property type="match status" value="1"/>
</dbReference>
<dbReference type="EMBL" id="PEUA01000001">
    <property type="protein sequence ID" value="PIV43810.1"/>
    <property type="molecule type" value="Genomic_DNA"/>
</dbReference>
<dbReference type="AlphaFoldDB" id="A0A2M7D8R2"/>
<reference evidence="3" key="1">
    <citation type="submission" date="2017-09" db="EMBL/GenBank/DDBJ databases">
        <title>Depth-based differentiation of microbial function through sediment-hosted aquifers and enrichment of novel symbionts in the deep terrestrial subsurface.</title>
        <authorList>
            <person name="Probst A.J."/>
            <person name="Ladd B."/>
            <person name="Jarett J.K."/>
            <person name="Geller-Mcgrath D.E."/>
            <person name="Sieber C.M.K."/>
            <person name="Emerson J.B."/>
            <person name="Anantharaman K."/>
            <person name="Thomas B.C."/>
            <person name="Malmstrom R."/>
            <person name="Stieglmeier M."/>
            <person name="Klingl A."/>
            <person name="Woyke T."/>
            <person name="Ryan C.M."/>
            <person name="Banfield J.F."/>
        </authorList>
    </citation>
    <scope>NUCLEOTIDE SEQUENCE [LARGE SCALE GENOMIC DNA]</scope>
</reference>
<evidence type="ECO:0000256" key="1">
    <source>
        <dbReference type="PROSITE-ProRule" id="PRU00339"/>
    </source>
</evidence>
<evidence type="ECO:0000313" key="3">
    <source>
        <dbReference type="Proteomes" id="UP000230304"/>
    </source>
</evidence>
<dbReference type="PANTHER" id="PTHR44998">
    <property type="match status" value="1"/>
</dbReference>
<accession>A0A2M7D8R2</accession>
<name>A0A2M7D8R2_9BACT</name>
<dbReference type="PANTHER" id="PTHR44998:SF1">
    <property type="entry name" value="UDP-N-ACETYLGLUCOSAMINE--PEPTIDE N-ACETYLGLUCOSAMINYLTRANSFERASE 110 KDA SUBUNIT"/>
    <property type="match status" value="1"/>
</dbReference>
<dbReference type="Gene3D" id="1.25.40.10">
    <property type="entry name" value="Tetratricopeptide repeat domain"/>
    <property type="match status" value="1"/>
</dbReference>
<organism evidence="2 3">
    <name type="scientific">Candidatus Nealsonbacteria bacterium CG02_land_8_20_14_3_00_40_11</name>
    <dbReference type="NCBI Taxonomy" id="1974700"/>
    <lineage>
        <taxon>Bacteria</taxon>
        <taxon>Candidatus Nealsoniibacteriota</taxon>
    </lineage>
</organism>
<dbReference type="PROSITE" id="PS50293">
    <property type="entry name" value="TPR_REGION"/>
    <property type="match status" value="1"/>
</dbReference>
<gene>
    <name evidence="2" type="ORF">COS26_00040</name>
</gene>
<feature type="non-terminal residue" evidence="2">
    <location>
        <position position="92"/>
    </location>
</feature>
<dbReference type="Proteomes" id="UP000230304">
    <property type="component" value="Unassembled WGS sequence"/>
</dbReference>
<evidence type="ECO:0000313" key="2">
    <source>
        <dbReference type="EMBL" id="PIV43810.1"/>
    </source>
</evidence>
<feature type="repeat" description="TPR" evidence="1">
    <location>
        <begin position="6"/>
        <end position="39"/>
    </location>
</feature>
<comment type="caution">
    <text evidence="2">The sequence shown here is derived from an EMBL/GenBank/DDBJ whole genome shotgun (WGS) entry which is preliminary data.</text>
</comment>